<dbReference type="AlphaFoldDB" id="A0A1E1XJ95"/>
<reference evidence="1" key="1">
    <citation type="submission" date="2016-09" db="EMBL/GenBank/DDBJ databases">
        <authorList>
            <person name="Capua I."/>
            <person name="De Benedictis P."/>
            <person name="Joannis T."/>
            <person name="Lombin L.H."/>
            <person name="Cattoli G."/>
        </authorList>
    </citation>
    <scope>NUCLEOTIDE SEQUENCE</scope>
</reference>
<organism evidence="1">
    <name type="scientific">Amblyomma sculptum</name>
    <name type="common">Tick</name>
    <dbReference type="NCBI Taxonomy" id="1581419"/>
    <lineage>
        <taxon>Eukaryota</taxon>
        <taxon>Metazoa</taxon>
        <taxon>Ecdysozoa</taxon>
        <taxon>Arthropoda</taxon>
        <taxon>Chelicerata</taxon>
        <taxon>Arachnida</taxon>
        <taxon>Acari</taxon>
        <taxon>Parasitiformes</taxon>
        <taxon>Ixodida</taxon>
        <taxon>Ixodoidea</taxon>
        <taxon>Ixodidae</taxon>
        <taxon>Amblyomminae</taxon>
        <taxon>Amblyomma</taxon>
    </lineage>
</organism>
<protein>
    <submittedName>
        <fullName evidence="1">Putative enspm-10 hm</fullName>
    </submittedName>
</protein>
<feature type="non-terminal residue" evidence="1">
    <location>
        <position position="594"/>
    </location>
</feature>
<evidence type="ECO:0000313" key="1">
    <source>
        <dbReference type="EMBL" id="JAT99318.1"/>
    </source>
</evidence>
<dbReference type="EMBL" id="GFAA01004116">
    <property type="protein sequence ID" value="JAT99318.1"/>
    <property type="molecule type" value="mRNA"/>
</dbReference>
<sequence>TEPASDSICSAEPIAWSQEDFSQQLRTWAVTHRIHREALGDLLKILRQHACYSSLPADARTLLKTRSEGLCSEISVTDLSPGQFCHFGLERNLLHAVGCLRELPEALVLSFNIDGLPLTKSSNLQLWLLQCMIANCGKQLPFVVSAFSGPSKPESANEFLEPFVTELKGLLESGLCIKGRSVSVCLKAIICDAPARSFILYSKGHSGYSCCPKCTCEGSYRAGKVVLLDGNCPARTDTSFRAQEDFDHHRGTSVLTELPIDMVRDFPLDYMHVVLLGVVKKLLLLWVSGPLEVRAGPQERRLINEASEGLKDHIPREFARSPRSLSEIHRWKAAEFRLFLFYTGQLVLRDALKPKLYQHFLTLHAGLSILANSELCGPHVQYADALLRNFVSTFVKLYGETEMSFNVHCLIHMAADVKAHGAVDAFSAFAFENNMRHIKKDIRKHERPLQQLRNRFVERVQLPKCIQEEPKVIELTQAQNSGLLPAQCRLPGYCMAKCKDFILATSTGDNCIMVNGHIVVAQAFAHLKASSEVCVVGREFQHKEDFYTIPFESSRIGIFVVSGLSRTSLWTLQNPRKMVMLPHAEKFLVLPEIH</sequence>
<name>A0A1E1XJ95_AMBSC</name>
<feature type="non-terminal residue" evidence="1">
    <location>
        <position position="1"/>
    </location>
</feature>
<proteinExistence type="evidence at transcript level"/>
<reference evidence="1" key="2">
    <citation type="journal article" date="2017" name="Front. Cell. Infect. Microbiol.">
        <title>Analysis of the Salivary Gland Transcriptome of Unfed and Partially Fed Amblyomma sculptum Ticks and Descriptive Proteome of the Saliva.</title>
        <authorList>
            <person name="Esteves E."/>
            <person name="Maruyama S.R."/>
            <person name="Kawahara R."/>
            <person name="Fujita A."/>
            <person name="Martins L.A."/>
            <person name="Righi A.A."/>
            <person name="Costa F.B."/>
            <person name="Palmisano G."/>
            <person name="Labruna M.B."/>
            <person name="Sa-Nunes A."/>
            <person name="Ribeiro J.M.C."/>
            <person name="Fogaca A.C."/>
        </authorList>
    </citation>
    <scope>NUCLEOTIDE SEQUENCE</scope>
</reference>
<dbReference type="PANTHER" id="PTHR33053:SF24">
    <property type="entry name" value="TRANSPOSASE DOMAIN-CONTAINING PROTEIN"/>
    <property type="match status" value="1"/>
</dbReference>
<dbReference type="PANTHER" id="PTHR33053">
    <property type="entry name" value="PROTEIN, PUTATIVE-RELATED"/>
    <property type="match status" value="1"/>
</dbReference>
<accession>A0A1E1XJ95</accession>